<dbReference type="PROSITE" id="PS50088">
    <property type="entry name" value="ANK_REPEAT"/>
    <property type="match status" value="3"/>
</dbReference>
<dbReference type="GO" id="GO:0042575">
    <property type="term" value="C:DNA polymerase complex"/>
    <property type="evidence" value="ECO:0007669"/>
    <property type="project" value="UniProtKB-ARBA"/>
</dbReference>
<evidence type="ECO:0000256" key="1">
    <source>
        <dbReference type="ARBA" id="ARBA00012493"/>
    </source>
</evidence>
<dbReference type="SUPFAM" id="SSF48403">
    <property type="entry name" value="Ankyrin repeat"/>
    <property type="match status" value="1"/>
</dbReference>
<dbReference type="Gene3D" id="1.10.340.70">
    <property type="match status" value="1"/>
</dbReference>
<feature type="repeat" description="ANK" evidence="3">
    <location>
        <begin position="1389"/>
        <end position="1421"/>
    </location>
</feature>
<dbReference type="InterPro" id="IPR050951">
    <property type="entry name" value="Retrovirus_Pol_polyprotein"/>
</dbReference>
<dbReference type="InterPro" id="IPR041588">
    <property type="entry name" value="Integrase_H2C2"/>
</dbReference>
<dbReference type="EC" id="2.7.7.49" evidence="1"/>
<dbReference type="PROSITE" id="PS50297">
    <property type="entry name" value="ANK_REP_REGION"/>
    <property type="match status" value="2"/>
</dbReference>
<dbReference type="EMBL" id="CAJPEX010000120">
    <property type="protein sequence ID" value="CAG0913498.1"/>
    <property type="molecule type" value="Genomic_DNA"/>
</dbReference>
<proteinExistence type="predicted"/>
<feature type="repeat" description="ANK" evidence="3">
    <location>
        <begin position="1455"/>
        <end position="1487"/>
    </location>
</feature>
<dbReference type="OrthoDB" id="10251692at2759"/>
<dbReference type="PROSITE" id="PS50994">
    <property type="entry name" value="INTEGRASE"/>
    <property type="match status" value="1"/>
</dbReference>
<dbReference type="InterPro" id="IPR036397">
    <property type="entry name" value="RNaseH_sf"/>
</dbReference>
<dbReference type="SUPFAM" id="SSF56672">
    <property type="entry name" value="DNA/RNA polymerases"/>
    <property type="match status" value="2"/>
</dbReference>
<dbReference type="Pfam" id="PF00665">
    <property type="entry name" value="rve"/>
    <property type="match status" value="1"/>
</dbReference>
<gene>
    <name evidence="5" type="ORF">NMOB1V02_LOCUS1238</name>
</gene>
<dbReference type="PANTHER" id="PTHR37984:SF5">
    <property type="entry name" value="PROTEIN NYNRIN-LIKE"/>
    <property type="match status" value="1"/>
</dbReference>
<dbReference type="SUPFAM" id="SSF53098">
    <property type="entry name" value="Ribonuclease H-like"/>
    <property type="match status" value="1"/>
</dbReference>
<keyword evidence="2" id="KW-0511">Multifunctional enzyme</keyword>
<evidence type="ECO:0000256" key="3">
    <source>
        <dbReference type="PROSITE-ProRule" id="PRU00023"/>
    </source>
</evidence>
<dbReference type="PANTHER" id="PTHR37984">
    <property type="entry name" value="PROTEIN CBG26694"/>
    <property type="match status" value="1"/>
</dbReference>
<dbReference type="GO" id="GO:0003676">
    <property type="term" value="F:nucleic acid binding"/>
    <property type="evidence" value="ECO:0007669"/>
    <property type="project" value="InterPro"/>
</dbReference>
<accession>A0A7R9BET1</accession>
<keyword evidence="3" id="KW-0040">ANK repeat</keyword>
<name>A0A7R9BET1_9CRUS</name>
<dbReference type="CDD" id="cd09274">
    <property type="entry name" value="RNase_HI_RT_Ty3"/>
    <property type="match status" value="1"/>
</dbReference>
<evidence type="ECO:0000256" key="2">
    <source>
        <dbReference type="ARBA" id="ARBA00023268"/>
    </source>
</evidence>
<dbReference type="InterPro" id="IPR001584">
    <property type="entry name" value="Integrase_cat-core"/>
</dbReference>
<dbReference type="Pfam" id="PF17919">
    <property type="entry name" value="RT_RNaseH_2"/>
    <property type="match status" value="2"/>
</dbReference>
<dbReference type="GO" id="GO:0015074">
    <property type="term" value="P:DNA integration"/>
    <property type="evidence" value="ECO:0007669"/>
    <property type="project" value="InterPro"/>
</dbReference>
<protein>
    <recommendedName>
        <fullName evidence="1">RNA-directed DNA polymerase</fullName>
        <ecNumber evidence="1">2.7.7.49</ecNumber>
    </recommendedName>
</protein>
<dbReference type="Pfam" id="PF20180">
    <property type="entry name" value="UQCC2_CBP6"/>
    <property type="match status" value="1"/>
</dbReference>
<dbReference type="InterPro" id="IPR036770">
    <property type="entry name" value="Ankyrin_rpt-contain_sf"/>
</dbReference>
<dbReference type="GO" id="GO:0003964">
    <property type="term" value="F:RNA-directed DNA polymerase activity"/>
    <property type="evidence" value="ECO:0007669"/>
    <property type="project" value="UniProtKB-EC"/>
</dbReference>
<feature type="repeat" description="ANK" evidence="3">
    <location>
        <begin position="1422"/>
        <end position="1454"/>
    </location>
</feature>
<dbReference type="InterPro" id="IPR043502">
    <property type="entry name" value="DNA/RNA_pol_sf"/>
</dbReference>
<dbReference type="Gene3D" id="1.25.40.20">
    <property type="entry name" value="Ankyrin repeat-containing domain"/>
    <property type="match status" value="1"/>
</dbReference>
<sequence length="1644" mass="181886">MGVPIVILFPEKYKNRCGIQDGAFVCSNVCDEDISDSEAFGFALDFLGCVLDLNCVRFYGLSSVKLYAQTRCIGKVTEAICRVVSPWELCGSVADKNPAEVFWTRTSTLLTDTMSVSGTLTGLKVEVSTTELTIRQTTFSIPVVPEVEKTLEKPNAVTVGYSPILTALTTVSETPTNPTNVSVTFGNGTAKVTAEVSNAVILDWVSATFSGLGMTALGLLSALGLYCLRKKPWLRRALLAWRTRRTRSILRHLVFKTRAELERSLPSSIENTILDPVFDFVEAFGAILNESFDSDYVSPQHSMARVELRLAKQPSEELIEDFLERAKAHFLLCQPTDMDAINLLMNAAQPPVARFVSTQLNAGTTTLNTMLQNVQLRFAPNRFEYYEKLFKYRMTPTTSILDAAHDLRRLLLGYLPIPPENLQQHDTILTALVVGRLTDIIPSHVATRLKSDILDRGTLSWDETLQLANNLMVTPPRLPTIHPSRTPRNQLHCKIHGSRGHSDAQCYQQTKVQTGKRQNRVGLMGSNLGTSIHPIPLTGPDNQCYHAHVDTQATLSAVPPHIAQRWASAGSCRKKCTQTGHLANGTSFTTTETITANLRTELGDQLVVTFAVMATPNAMIILGLPALQQLPLVIKYAGRPIFEGCPPVQVVAEPPSLAVGDGIHFAAGTPEQQDAVRHLLLKLKDNMFEWSGKFGLFHDFVEDIPLTSMAPVQPLHWTPNATKAFQQVKAAITAGTMLRRFDPNMYTEVHCDASKTTLGAVLLQGTDPNNLHVLEYASKTLQPAQTRVALHCTARLANQPLHWTPNATKAFQQVKAAITAGTMLRRFDPNMYTEVHCDASKTTLGAVLLQGTDPNNLHVLEYASKTLQPAQTRYSNSERELYAIRWAVTEKFRPYLEGRAFTVATDHQALLHELRLKEPSRRMVYFLLQLASYNYTLRHIKGTANCAADALSRAIVPLENAGSSTTLASLDGSAALPVPPNHNHSASSLQLCAVQNTRKTILNRHQQSCLINQCHHQLGHAGWKPVFCTLRHRFFWPQMRQAVFQQLRFCKPCIRYNAPTTAVGTALQPLHSTHPRHILCIDVVPMPQAGELKYIFLAVDHFSKFAIAQPSTSATASGIVCFLHSVFHQLGPFEILLSDPGPQFRSRLLANFLLHTNVQHTLTGARHFEGNGCLERLVRTLQEILAKLGAQNHNWPSYLPAALQGYNARPHSTTATEPAAAFFGTPIHLPLDKHFQTHGPLPASHNQLLHHRHQQTASWQRASARHRPRIFTPGQTVLHCPRRPSTMRHARGRRFLPKRKRKSGECGHANNKKKELGIRWCDDRRSAFTPYRASTTLTNLSRGNVKTHVQEVTPDEVSLFQLAAQGELTAESLASGTEGEVDLTAGDDQGLTLLMWAAAHGQCKTVELLLDHGSDPNQEGIDDCTALLLAASGGHSEVIKRLLRAGARLDHHDENWNTALMYACYNDHAMAVHELLSAGADFTVENLCEDTALSLCVKRQALAEIPDFSEVMAGVRSGLYSRYLKMLEKWPLDESKRGRDLAEVLRSRVTNAFSGAGATEDPLVAGGDAYLRCLMRIATNVHRDANRRVRDTSASGFNFDECHAVVSNEAMKLYQSSEESSTSSVLNKFVSGLKKEDSAHQEKV</sequence>
<dbReference type="Gene3D" id="3.30.420.10">
    <property type="entry name" value="Ribonuclease H-like superfamily/Ribonuclease H"/>
    <property type="match status" value="1"/>
</dbReference>
<dbReference type="Pfam" id="PF12796">
    <property type="entry name" value="Ank_2"/>
    <property type="match status" value="1"/>
</dbReference>
<dbReference type="SMART" id="SM00248">
    <property type="entry name" value="ANK"/>
    <property type="match status" value="3"/>
</dbReference>
<feature type="domain" description="Integrase catalytic" evidence="4">
    <location>
        <begin position="1071"/>
        <end position="1226"/>
    </location>
</feature>
<organism evidence="5">
    <name type="scientific">Notodromas monacha</name>
    <dbReference type="NCBI Taxonomy" id="399045"/>
    <lineage>
        <taxon>Eukaryota</taxon>
        <taxon>Metazoa</taxon>
        <taxon>Ecdysozoa</taxon>
        <taxon>Arthropoda</taxon>
        <taxon>Crustacea</taxon>
        <taxon>Oligostraca</taxon>
        <taxon>Ostracoda</taxon>
        <taxon>Podocopa</taxon>
        <taxon>Podocopida</taxon>
        <taxon>Cypridocopina</taxon>
        <taxon>Cypridoidea</taxon>
        <taxon>Cyprididae</taxon>
        <taxon>Notodromas</taxon>
    </lineage>
</organism>
<dbReference type="Pfam" id="PF17921">
    <property type="entry name" value="Integrase_H2C2"/>
    <property type="match status" value="1"/>
</dbReference>
<evidence type="ECO:0000259" key="4">
    <source>
        <dbReference type="PROSITE" id="PS50994"/>
    </source>
</evidence>
<dbReference type="InterPro" id="IPR002110">
    <property type="entry name" value="Ankyrin_rpt"/>
</dbReference>
<keyword evidence="6" id="KW-1185">Reference proteome</keyword>
<evidence type="ECO:0000313" key="6">
    <source>
        <dbReference type="Proteomes" id="UP000678499"/>
    </source>
</evidence>
<dbReference type="InterPro" id="IPR012337">
    <property type="entry name" value="RNaseH-like_sf"/>
</dbReference>
<reference evidence="5" key="1">
    <citation type="submission" date="2020-11" db="EMBL/GenBank/DDBJ databases">
        <authorList>
            <person name="Tran Van P."/>
        </authorList>
    </citation>
    <scope>NUCLEOTIDE SEQUENCE</scope>
</reference>
<dbReference type="EMBL" id="OA882157">
    <property type="protein sequence ID" value="CAD7273346.1"/>
    <property type="molecule type" value="Genomic_DNA"/>
</dbReference>
<evidence type="ECO:0000313" key="5">
    <source>
        <dbReference type="EMBL" id="CAD7273346.1"/>
    </source>
</evidence>
<dbReference type="InterPro" id="IPR041577">
    <property type="entry name" value="RT_RNaseH_2"/>
</dbReference>
<dbReference type="Proteomes" id="UP000678499">
    <property type="component" value="Unassembled WGS sequence"/>
</dbReference>